<dbReference type="InterPro" id="IPR043137">
    <property type="entry name" value="GGT_ssub_C"/>
</dbReference>
<dbReference type="InterPro" id="IPR000101">
    <property type="entry name" value="GGT_peptidase"/>
</dbReference>
<dbReference type="Pfam" id="PF01019">
    <property type="entry name" value="G_glu_transpept"/>
    <property type="match status" value="1"/>
</dbReference>
<gene>
    <name evidence="8" type="primary">ggt2</name>
    <name evidence="8" type="ordered locus">OCA5_c07600</name>
</gene>
<dbReference type="HOGENOM" id="CLU_014813_3_2_5"/>
<dbReference type="OrthoDB" id="9781342at2"/>
<dbReference type="GO" id="GO:0103068">
    <property type="term" value="F:leukotriene C4 gamma-glutamyl transferase activity"/>
    <property type="evidence" value="ECO:0007669"/>
    <property type="project" value="UniProtKB-EC"/>
</dbReference>
<proteinExistence type="inferred from homology"/>
<dbReference type="RefSeq" id="WP_012564487.1">
    <property type="nucleotide sequence ID" value="NC_015684.1"/>
</dbReference>
<keyword evidence="9" id="KW-1185">Reference proteome</keyword>
<keyword evidence="6" id="KW-0865">Zymogen</keyword>
<reference evidence="8 9" key="1">
    <citation type="journal article" date="2011" name="J. Bacteriol.">
        <title>Complete genome sequences of the chemolithoautotrophic Oligotropha carboxidovorans strains OM4 and OM5.</title>
        <authorList>
            <person name="Volland S."/>
            <person name="Rachinger M."/>
            <person name="Strittmatter A."/>
            <person name="Daniel R."/>
            <person name="Gottschalk G."/>
            <person name="Meyer O."/>
        </authorList>
    </citation>
    <scope>NUCLEOTIDE SEQUENCE [LARGE SCALE GENOMIC DNA]</scope>
    <source>
        <strain evidence="9">ATCC 49405 / DSM 1227 / KCTC 32145 / OM5</strain>
    </source>
</reference>
<dbReference type="EC" id="2.3.2.2" evidence="6"/>
<dbReference type="GO" id="GO:0006750">
    <property type="term" value="P:glutathione biosynthetic process"/>
    <property type="evidence" value="ECO:0007669"/>
    <property type="project" value="UniProtKB-KW"/>
</dbReference>
<evidence type="ECO:0000256" key="3">
    <source>
        <dbReference type="ARBA" id="ARBA00047417"/>
    </source>
</evidence>
<dbReference type="InterPro" id="IPR043138">
    <property type="entry name" value="GGT_lsub"/>
</dbReference>
<dbReference type="eggNOG" id="COG0405">
    <property type="taxonomic scope" value="Bacteria"/>
</dbReference>
<dbReference type="PANTHER" id="PTHR43881:SF1">
    <property type="entry name" value="GAMMA-GLUTAMYLTRANSPEPTIDASE (AFU_ORTHOLOGUE AFUA_4G13580)"/>
    <property type="match status" value="1"/>
</dbReference>
<keyword evidence="6" id="KW-0378">Hydrolase</keyword>
<dbReference type="InterPro" id="IPR029055">
    <property type="entry name" value="Ntn_hydrolases_N"/>
</dbReference>
<dbReference type="AlphaFoldDB" id="B6JJ67"/>
<dbReference type="Gene3D" id="3.60.20.40">
    <property type="match status" value="1"/>
</dbReference>
<feature type="binding site" evidence="5">
    <location>
        <position position="444"/>
    </location>
    <ligand>
        <name>L-glutamate</name>
        <dbReference type="ChEBI" id="CHEBI:29985"/>
    </ligand>
</feature>
<dbReference type="GO" id="GO:0006751">
    <property type="term" value="P:glutathione catabolic process"/>
    <property type="evidence" value="ECO:0007669"/>
    <property type="project" value="UniProtKB-UniRule"/>
</dbReference>
<evidence type="ECO:0000256" key="1">
    <source>
        <dbReference type="ARBA" id="ARBA00001049"/>
    </source>
</evidence>
<dbReference type="InterPro" id="IPR052896">
    <property type="entry name" value="GGT-like_enzyme"/>
</dbReference>
<dbReference type="PRINTS" id="PR01210">
    <property type="entry name" value="GGTRANSPTASE"/>
</dbReference>
<evidence type="ECO:0000256" key="2">
    <source>
        <dbReference type="ARBA" id="ARBA00001089"/>
    </source>
</evidence>
<feature type="region of interest" description="Disordered" evidence="7">
    <location>
        <begin position="1"/>
        <end position="26"/>
    </location>
</feature>
<keyword evidence="6" id="KW-0317">Glutathione biosynthesis</keyword>
<dbReference type="MEROPS" id="T03.025"/>
<dbReference type="UniPathway" id="UPA00204"/>
<dbReference type="EMBL" id="CP002826">
    <property type="protein sequence ID" value="AEI05483.1"/>
    <property type="molecule type" value="Genomic_DNA"/>
</dbReference>
<dbReference type="Gene3D" id="1.10.246.130">
    <property type="match status" value="1"/>
</dbReference>
<dbReference type="PATRIC" id="fig|504832.7.peg.806"/>
<dbReference type="EC" id="3.4.19.13" evidence="6"/>
<dbReference type="KEGG" id="ocg:OCA5_c07600"/>
<evidence type="ECO:0000256" key="6">
    <source>
        <dbReference type="RuleBase" id="RU368036"/>
    </source>
</evidence>
<dbReference type="SUPFAM" id="SSF56235">
    <property type="entry name" value="N-terminal nucleophile aminohydrolases (Ntn hydrolases)"/>
    <property type="match status" value="1"/>
</dbReference>
<keyword evidence="6 8" id="KW-0012">Acyltransferase</keyword>
<comment type="pathway">
    <text evidence="6">Sulfur metabolism; glutathione metabolism.</text>
</comment>
<protein>
    <recommendedName>
        <fullName evidence="6">Glutathione hydrolase proenzyme</fullName>
        <ecNumber evidence="6">2.3.2.2</ecNumber>
        <ecNumber evidence="6">3.4.19.13</ecNumber>
    </recommendedName>
    <component>
        <recommendedName>
            <fullName evidence="6">Glutathione hydrolase large chain</fullName>
        </recommendedName>
    </component>
    <component>
        <recommendedName>
            <fullName evidence="6">Glutathione hydrolase small chain</fullName>
        </recommendedName>
    </component>
</protein>
<comment type="similarity">
    <text evidence="6">Belongs to the gamma-glutamyltransferase family.</text>
</comment>
<sequence>MLSKRMSDAPYRDFERPGKSEAFGENGMVATSHPQATIAALDILRAGGNAIDAAVCAAAVQAVVEPTQTGIGGDCFALIQRETETAPTALNGSGWSPAKADAAHHRARKETAIDPRSPHAVTVPGSIAAWEKLLADHGTMDFARVLAPAIKFAEEGCCVPERLARDWERQTDKLKANPAANAIFLKHGKPPRPGDVHKQPLLAATLRAVAKRGSDVFYKGELAEHMVSTLQAVGGLHEVEDFAEFVPEYVTPISANYRGYDLWECPPSGQGLAVLSMARVLEGFPLGDWNPMGAERLHVQAEAARMAYAERDLFMADPRTGAVPVKSLLSDANIGKLRGAISLKQRIADIKPFVQVPHRDTVFVSVVDRDRTMVSLINSIFDDFGCGIACPNTGVIFHNRACSFSLEEGHPNALAGRKRPMHTIIPAILAKDGKAVMSFGVTGAHFQPMGQVQILTNVVDYGMPIQAAIDFPRMFAMGDTFELERAIPDEVGAKLQAMGHSITRPVNPLGTAQAIFIDRERGILRGGADGRRDGLALAY</sequence>
<keyword evidence="6 8" id="KW-0808">Transferase</keyword>
<feature type="active site" description="Nucleophile" evidence="4">
    <location>
        <position position="361"/>
    </location>
</feature>
<accession>B6JJ67</accession>
<dbReference type="Proteomes" id="UP000007730">
    <property type="component" value="Chromosome"/>
</dbReference>
<dbReference type="NCBIfam" id="TIGR00066">
    <property type="entry name" value="g_glut_trans"/>
    <property type="match status" value="1"/>
</dbReference>
<organism evidence="8 9">
    <name type="scientific">Afipia carboxidovorans (strain ATCC 49405 / DSM 1227 / KCTC 32145 / OM5)</name>
    <name type="common">Oligotropha carboxidovorans</name>
    <dbReference type="NCBI Taxonomy" id="504832"/>
    <lineage>
        <taxon>Bacteria</taxon>
        <taxon>Pseudomonadati</taxon>
        <taxon>Pseudomonadota</taxon>
        <taxon>Alphaproteobacteria</taxon>
        <taxon>Hyphomicrobiales</taxon>
        <taxon>Nitrobacteraceae</taxon>
        <taxon>Afipia</taxon>
    </lineage>
</organism>
<dbReference type="KEGG" id="oca:OCAR_7358"/>
<evidence type="ECO:0000256" key="5">
    <source>
        <dbReference type="PIRSR" id="PIRSR600101-2"/>
    </source>
</evidence>
<evidence type="ECO:0000313" key="9">
    <source>
        <dbReference type="Proteomes" id="UP000007730"/>
    </source>
</evidence>
<evidence type="ECO:0000256" key="7">
    <source>
        <dbReference type="SAM" id="MobiDB-lite"/>
    </source>
</evidence>
<comment type="PTM">
    <text evidence="6">Cleaved by autocatalysis into a large and a small subunit.</text>
</comment>
<comment type="catalytic activity">
    <reaction evidence="2 6">
        <text>glutathione + H2O = L-cysteinylglycine + L-glutamate</text>
        <dbReference type="Rhea" id="RHEA:28807"/>
        <dbReference type="ChEBI" id="CHEBI:15377"/>
        <dbReference type="ChEBI" id="CHEBI:29985"/>
        <dbReference type="ChEBI" id="CHEBI:57925"/>
        <dbReference type="ChEBI" id="CHEBI:61694"/>
        <dbReference type="EC" id="3.4.19.13"/>
    </reaction>
</comment>
<comment type="catalytic activity">
    <reaction evidence="3 6">
        <text>an N-terminal (5-L-glutamyl)-[peptide] + an alpha-amino acid = 5-L-glutamyl amino acid + an N-terminal L-alpha-aminoacyl-[peptide]</text>
        <dbReference type="Rhea" id="RHEA:23904"/>
        <dbReference type="Rhea" id="RHEA-COMP:9780"/>
        <dbReference type="Rhea" id="RHEA-COMP:9795"/>
        <dbReference type="ChEBI" id="CHEBI:77644"/>
        <dbReference type="ChEBI" id="CHEBI:78597"/>
        <dbReference type="ChEBI" id="CHEBI:78599"/>
        <dbReference type="ChEBI" id="CHEBI:78608"/>
        <dbReference type="EC" id="2.3.2.2"/>
    </reaction>
</comment>
<name>B6JJ67_AFIC5</name>
<evidence type="ECO:0000313" key="8">
    <source>
        <dbReference type="EMBL" id="AEI05483.1"/>
    </source>
</evidence>
<dbReference type="GO" id="GO:0036374">
    <property type="term" value="F:glutathione hydrolase activity"/>
    <property type="evidence" value="ECO:0007669"/>
    <property type="project" value="UniProtKB-UniRule"/>
</dbReference>
<comment type="catalytic activity">
    <reaction evidence="1 6">
        <text>an S-substituted glutathione + H2O = an S-substituted L-cysteinylglycine + L-glutamate</text>
        <dbReference type="Rhea" id="RHEA:59468"/>
        <dbReference type="ChEBI" id="CHEBI:15377"/>
        <dbReference type="ChEBI" id="CHEBI:29985"/>
        <dbReference type="ChEBI" id="CHEBI:90779"/>
        <dbReference type="ChEBI" id="CHEBI:143103"/>
        <dbReference type="EC" id="3.4.19.13"/>
    </reaction>
</comment>
<feature type="compositionally biased region" description="Basic and acidic residues" evidence="7">
    <location>
        <begin position="1"/>
        <end position="19"/>
    </location>
</feature>
<dbReference type="PANTHER" id="PTHR43881">
    <property type="entry name" value="GAMMA-GLUTAMYLTRANSPEPTIDASE (AFU_ORTHOLOGUE AFUA_4G13580)"/>
    <property type="match status" value="1"/>
</dbReference>
<dbReference type="STRING" id="504832.OCA5_c07600"/>
<comment type="subunit">
    <text evidence="6">This enzyme consists of two polypeptide chains, which are synthesized in precursor form from a single polypeptide.</text>
</comment>
<evidence type="ECO:0000256" key="4">
    <source>
        <dbReference type="PIRSR" id="PIRSR600101-1"/>
    </source>
</evidence>